<dbReference type="InterPro" id="IPR036291">
    <property type="entry name" value="NAD(P)-bd_dom_sf"/>
</dbReference>
<dbReference type="CDD" id="cd05289">
    <property type="entry name" value="MDR_like_2"/>
    <property type="match status" value="1"/>
</dbReference>
<dbReference type="SMART" id="SM00829">
    <property type="entry name" value="PKS_ER"/>
    <property type="match status" value="1"/>
</dbReference>
<dbReference type="Pfam" id="PF17648">
    <property type="entry name" value="Luciferase"/>
    <property type="match status" value="1"/>
</dbReference>
<dbReference type="InterPro" id="IPR013154">
    <property type="entry name" value="ADH-like_N"/>
</dbReference>
<feature type="region of interest" description="Disordered" evidence="1">
    <location>
        <begin position="1"/>
        <end position="27"/>
    </location>
</feature>
<dbReference type="SUPFAM" id="SSF50129">
    <property type="entry name" value="GroES-like"/>
    <property type="match status" value="1"/>
</dbReference>
<dbReference type="InterPro" id="IPR020843">
    <property type="entry name" value="ER"/>
</dbReference>
<dbReference type="Pfam" id="PF08240">
    <property type="entry name" value="ADH_N"/>
    <property type="match status" value="1"/>
</dbReference>
<organism evidence="3 4">
    <name type="scientific">Catenulispora subtropica</name>
    <dbReference type="NCBI Taxonomy" id="450798"/>
    <lineage>
        <taxon>Bacteria</taxon>
        <taxon>Bacillati</taxon>
        <taxon>Actinomycetota</taxon>
        <taxon>Actinomycetes</taxon>
        <taxon>Catenulisporales</taxon>
        <taxon>Catenulisporaceae</taxon>
        <taxon>Catenulispora</taxon>
    </lineage>
</organism>
<evidence type="ECO:0000259" key="2">
    <source>
        <dbReference type="SMART" id="SM00829"/>
    </source>
</evidence>
<evidence type="ECO:0000256" key="1">
    <source>
        <dbReference type="SAM" id="MobiDB-lite"/>
    </source>
</evidence>
<dbReference type="InterPro" id="IPR040841">
    <property type="entry name" value="Luciferase_dom"/>
</dbReference>
<gene>
    <name evidence="3" type="ORF">GCM10009838_34030</name>
</gene>
<dbReference type="Proteomes" id="UP001499854">
    <property type="component" value="Unassembled WGS sequence"/>
</dbReference>
<dbReference type="InterPro" id="IPR052585">
    <property type="entry name" value="Lipid_raft_assoc_Zn_ADH"/>
</dbReference>
<dbReference type="Gene3D" id="3.90.180.10">
    <property type="entry name" value="Medium-chain alcohol dehydrogenases, catalytic domain"/>
    <property type="match status" value="1"/>
</dbReference>
<dbReference type="Pfam" id="PF00107">
    <property type="entry name" value="ADH_zinc_N"/>
    <property type="match status" value="1"/>
</dbReference>
<evidence type="ECO:0000313" key="3">
    <source>
        <dbReference type="EMBL" id="GAA1971815.1"/>
    </source>
</evidence>
<dbReference type="SUPFAM" id="SSF51735">
    <property type="entry name" value="NAD(P)-binding Rossmann-fold domains"/>
    <property type="match status" value="1"/>
</dbReference>
<sequence length="474" mass="49089">MDHTMLPVRRGPRPTTTGREIPHDQLDQFSPPAIRDALLAAAERLDGVFLGPSQVSEPASIALRLRRPSGPWEAFLHPSRDEFGHVHRAGFLHLTVPDSWVAPLIEAGWAEPHPISRRPEWPDTIIMLYAPRDETELEIVAEVLRVSHRHATGASSDSTPSNTAAKETATMRAIAFADHGSAPEPHDLPIPTPAAGEVLVEVATSSVNGFDFGVLGGHLQGVYEYEFPVVLGKDFAGRVTALGAGVSDFAVGDRVFGVVMRPTLGQGGFAQYLAVPASIGVGLIPDTLDDDTAGALGLAATAALNAVDAVAPKPGETVLISGATGGVGTIAVQLAAARGATVIATARPGDESEHALRLGAAHAVDFAALQAGVRDVAPNGVDGALHLAGDGAAVSSLLVEGGRFASTMHFAPQRPDIVATAVMADPDRATLELLASEAAAGRLKLTVTSYPLAEFGKAFADFGGGTVGKLGVRI</sequence>
<evidence type="ECO:0000313" key="4">
    <source>
        <dbReference type="Proteomes" id="UP001499854"/>
    </source>
</evidence>
<dbReference type="EMBL" id="BAAAQM010000017">
    <property type="protein sequence ID" value="GAA1971815.1"/>
    <property type="molecule type" value="Genomic_DNA"/>
</dbReference>
<reference evidence="3 4" key="1">
    <citation type="journal article" date="2019" name="Int. J. Syst. Evol. Microbiol.">
        <title>The Global Catalogue of Microorganisms (GCM) 10K type strain sequencing project: providing services to taxonomists for standard genome sequencing and annotation.</title>
        <authorList>
            <consortium name="The Broad Institute Genomics Platform"/>
            <consortium name="The Broad Institute Genome Sequencing Center for Infectious Disease"/>
            <person name="Wu L."/>
            <person name="Ma J."/>
        </authorList>
    </citation>
    <scope>NUCLEOTIDE SEQUENCE [LARGE SCALE GENOMIC DNA]</scope>
    <source>
        <strain evidence="3 4">JCM 16013</strain>
    </source>
</reference>
<dbReference type="InterPro" id="IPR013149">
    <property type="entry name" value="ADH-like_C"/>
</dbReference>
<dbReference type="InterPro" id="IPR011032">
    <property type="entry name" value="GroES-like_sf"/>
</dbReference>
<keyword evidence="4" id="KW-1185">Reference proteome</keyword>
<name>A0ABN2RN12_9ACTN</name>
<comment type="caution">
    <text evidence="3">The sequence shown here is derived from an EMBL/GenBank/DDBJ whole genome shotgun (WGS) entry which is preliminary data.</text>
</comment>
<accession>A0ABN2RN12</accession>
<dbReference type="PANTHER" id="PTHR43482">
    <property type="entry name" value="PROTEIN AST1-RELATED"/>
    <property type="match status" value="1"/>
</dbReference>
<dbReference type="PANTHER" id="PTHR43482:SF1">
    <property type="entry name" value="PROTEIN AST1-RELATED"/>
    <property type="match status" value="1"/>
</dbReference>
<proteinExistence type="predicted"/>
<protein>
    <recommendedName>
        <fullName evidence="2">Enoyl reductase (ER) domain-containing protein</fullName>
    </recommendedName>
</protein>
<dbReference type="Gene3D" id="3.40.50.720">
    <property type="entry name" value="NAD(P)-binding Rossmann-like Domain"/>
    <property type="match status" value="1"/>
</dbReference>
<feature type="domain" description="Enoyl reductase (ER)" evidence="2">
    <location>
        <begin position="169"/>
        <end position="472"/>
    </location>
</feature>